<dbReference type="InterPro" id="IPR001584">
    <property type="entry name" value="Integrase_cat-core"/>
</dbReference>
<keyword evidence="5" id="KW-1185">Reference proteome</keyword>
<gene>
    <name evidence="4" type="ORF">Krac_10411</name>
</gene>
<dbReference type="Proteomes" id="UP000004508">
    <property type="component" value="Unassembled WGS sequence"/>
</dbReference>
<dbReference type="GO" id="GO:0015074">
    <property type="term" value="P:DNA integration"/>
    <property type="evidence" value="ECO:0007669"/>
    <property type="project" value="InterPro"/>
</dbReference>
<dbReference type="NCBIfam" id="NF033516">
    <property type="entry name" value="transpos_IS3"/>
    <property type="match status" value="1"/>
</dbReference>
<sequence length="187" mass="21591">MRFQFVEEHRHLYPVKVLCETLGVSVSAYYAWRDRPMCRHQREDGQLAQQIQAAYQQSRGRYGSPRVHVELHAQGIVCAHKRVARLMRELELVACQPRLRITPGGRDPKARLMPNHLDRNFTATCLNEKWVGGITAIWTYDGWLYLATVLDLFSRRVVGWAMDISADEQLVEKALCMALLQRCPTVL</sequence>
<evidence type="ECO:0000313" key="4">
    <source>
        <dbReference type="EMBL" id="EFH88902.1"/>
    </source>
</evidence>
<feature type="domain" description="Integrase catalytic" evidence="2">
    <location>
        <begin position="125"/>
        <end position="182"/>
    </location>
</feature>
<evidence type="ECO:0000259" key="2">
    <source>
        <dbReference type="Pfam" id="PF00665"/>
    </source>
</evidence>
<dbReference type="Pfam" id="PF13276">
    <property type="entry name" value="HTH_21"/>
    <property type="match status" value="1"/>
</dbReference>
<name>D6TGX3_KTERA</name>
<dbReference type="InterPro" id="IPR048020">
    <property type="entry name" value="Transpos_IS3"/>
</dbReference>
<comment type="function">
    <text evidence="1">Involved in the transposition of the insertion sequence.</text>
</comment>
<dbReference type="InterPro" id="IPR050900">
    <property type="entry name" value="Transposase_IS3/IS150/IS904"/>
</dbReference>
<proteinExistence type="predicted"/>
<dbReference type="PANTHER" id="PTHR46889:SF4">
    <property type="entry name" value="TRANSPOSASE INSO FOR INSERTION SEQUENCE ELEMENT IS911B-RELATED"/>
    <property type="match status" value="1"/>
</dbReference>
<reference evidence="4 5" key="1">
    <citation type="journal article" date="2011" name="Stand. Genomic Sci.">
        <title>Non-contiguous finished genome sequence and contextual data of the filamentous soil bacterium Ktedonobacter racemifer type strain (SOSP1-21).</title>
        <authorList>
            <person name="Chang Y.J."/>
            <person name="Land M."/>
            <person name="Hauser L."/>
            <person name="Chertkov O."/>
            <person name="Del Rio T.G."/>
            <person name="Nolan M."/>
            <person name="Copeland A."/>
            <person name="Tice H."/>
            <person name="Cheng J.F."/>
            <person name="Lucas S."/>
            <person name="Han C."/>
            <person name="Goodwin L."/>
            <person name="Pitluck S."/>
            <person name="Ivanova N."/>
            <person name="Ovchinikova G."/>
            <person name="Pati A."/>
            <person name="Chen A."/>
            <person name="Palaniappan K."/>
            <person name="Mavromatis K."/>
            <person name="Liolios K."/>
            <person name="Brettin T."/>
            <person name="Fiebig A."/>
            <person name="Rohde M."/>
            <person name="Abt B."/>
            <person name="Goker M."/>
            <person name="Detter J.C."/>
            <person name="Woyke T."/>
            <person name="Bristow J."/>
            <person name="Eisen J.A."/>
            <person name="Markowitz V."/>
            <person name="Hugenholtz P."/>
            <person name="Kyrpides N.C."/>
            <person name="Klenk H.P."/>
            <person name="Lapidus A."/>
        </authorList>
    </citation>
    <scope>NUCLEOTIDE SEQUENCE [LARGE SCALE GENOMIC DNA]</scope>
    <source>
        <strain evidence="5">DSM 44963</strain>
    </source>
</reference>
<accession>D6TGX3</accession>
<feature type="domain" description="HTH-like" evidence="3">
    <location>
        <begin position="46"/>
        <end position="98"/>
    </location>
</feature>
<dbReference type="Pfam" id="PF00665">
    <property type="entry name" value="rve"/>
    <property type="match status" value="1"/>
</dbReference>
<dbReference type="eggNOG" id="COG2801">
    <property type="taxonomic scope" value="Bacteria"/>
</dbReference>
<dbReference type="InParanoid" id="D6TGX3"/>
<dbReference type="RefSeq" id="WP_007905121.1">
    <property type="nucleotide sequence ID" value="NZ_ADVG01000001.1"/>
</dbReference>
<organism evidence="4 5">
    <name type="scientific">Ktedonobacter racemifer DSM 44963</name>
    <dbReference type="NCBI Taxonomy" id="485913"/>
    <lineage>
        <taxon>Bacteria</taxon>
        <taxon>Bacillati</taxon>
        <taxon>Chloroflexota</taxon>
        <taxon>Ktedonobacteria</taxon>
        <taxon>Ktedonobacterales</taxon>
        <taxon>Ktedonobacteraceae</taxon>
        <taxon>Ktedonobacter</taxon>
    </lineage>
</organism>
<dbReference type="InterPro" id="IPR012337">
    <property type="entry name" value="RNaseH-like_sf"/>
</dbReference>
<evidence type="ECO:0000313" key="5">
    <source>
        <dbReference type="Proteomes" id="UP000004508"/>
    </source>
</evidence>
<dbReference type="AlphaFoldDB" id="D6TGX3"/>
<evidence type="ECO:0000259" key="3">
    <source>
        <dbReference type="Pfam" id="PF13276"/>
    </source>
</evidence>
<comment type="caution">
    <text evidence="4">The sequence shown here is derived from an EMBL/GenBank/DDBJ whole genome shotgun (WGS) entry which is preliminary data.</text>
</comment>
<protein>
    <submittedName>
        <fullName evidence="4">Integrase catalytic region</fullName>
    </submittedName>
</protein>
<dbReference type="PANTHER" id="PTHR46889">
    <property type="entry name" value="TRANSPOSASE INSF FOR INSERTION SEQUENCE IS3B-RELATED"/>
    <property type="match status" value="1"/>
</dbReference>
<dbReference type="EMBL" id="ADVG01000001">
    <property type="protein sequence ID" value="EFH88902.1"/>
    <property type="molecule type" value="Genomic_DNA"/>
</dbReference>
<dbReference type="InterPro" id="IPR025948">
    <property type="entry name" value="HTH-like_dom"/>
</dbReference>
<evidence type="ECO:0000256" key="1">
    <source>
        <dbReference type="ARBA" id="ARBA00002286"/>
    </source>
</evidence>
<dbReference type="SUPFAM" id="SSF53098">
    <property type="entry name" value="Ribonuclease H-like"/>
    <property type="match status" value="1"/>
</dbReference>